<accession>A0A6J7IB90</accession>
<evidence type="ECO:0000256" key="2">
    <source>
        <dbReference type="ARBA" id="ARBA00022801"/>
    </source>
</evidence>
<dbReference type="GO" id="GO:0004252">
    <property type="term" value="F:serine-type endopeptidase activity"/>
    <property type="evidence" value="ECO:0007669"/>
    <property type="project" value="InterPro"/>
</dbReference>
<dbReference type="AlphaFoldDB" id="A0A6J7IB90"/>
<dbReference type="InterPro" id="IPR015927">
    <property type="entry name" value="Peptidase_S24_S26A/B/C"/>
</dbReference>
<dbReference type="Pfam" id="PF00717">
    <property type="entry name" value="Peptidase_S24"/>
    <property type="match status" value="1"/>
</dbReference>
<keyword evidence="1" id="KW-0645">Protease</keyword>
<name>A0A6J7IB90_9ZZZZ</name>
<evidence type="ECO:0000259" key="3">
    <source>
        <dbReference type="Pfam" id="PF00717"/>
    </source>
</evidence>
<dbReference type="GO" id="GO:0016020">
    <property type="term" value="C:membrane"/>
    <property type="evidence" value="ECO:0007669"/>
    <property type="project" value="InterPro"/>
</dbReference>
<dbReference type="PROSITE" id="PS00501">
    <property type="entry name" value="SPASE_I_1"/>
    <property type="match status" value="1"/>
</dbReference>
<dbReference type="SUPFAM" id="SSF51306">
    <property type="entry name" value="LexA/Signal peptidase"/>
    <property type="match status" value="1"/>
</dbReference>
<organism evidence="4">
    <name type="scientific">freshwater metagenome</name>
    <dbReference type="NCBI Taxonomy" id="449393"/>
    <lineage>
        <taxon>unclassified sequences</taxon>
        <taxon>metagenomes</taxon>
        <taxon>ecological metagenomes</taxon>
    </lineage>
</organism>
<dbReference type="InterPro" id="IPR019756">
    <property type="entry name" value="Pept_S26A_signal_pept_1_Ser-AS"/>
</dbReference>
<gene>
    <name evidence="4" type="ORF">UFOPK3609_01758</name>
</gene>
<evidence type="ECO:0000256" key="1">
    <source>
        <dbReference type="ARBA" id="ARBA00022670"/>
    </source>
</evidence>
<dbReference type="Gene3D" id="2.10.109.10">
    <property type="entry name" value="Umud Fragment, subunit A"/>
    <property type="match status" value="1"/>
</dbReference>
<dbReference type="InterPro" id="IPR036286">
    <property type="entry name" value="LexA/Signal_pep-like_sf"/>
</dbReference>
<reference evidence="4" key="1">
    <citation type="submission" date="2020-05" db="EMBL/GenBank/DDBJ databases">
        <authorList>
            <person name="Chiriac C."/>
            <person name="Salcher M."/>
            <person name="Ghai R."/>
            <person name="Kavagutti S V."/>
        </authorList>
    </citation>
    <scope>NUCLEOTIDE SEQUENCE</scope>
</reference>
<keyword evidence="2" id="KW-0378">Hydrolase</keyword>
<dbReference type="CDD" id="cd06529">
    <property type="entry name" value="S24_LexA-like"/>
    <property type="match status" value="1"/>
</dbReference>
<feature type="domain" description="Peptidase S24/S26A/S26B/S26C" evidence="3">
    <location>
        <begin position="7"/>
        <end position="78"/>
    </location>
</feature>
<evidence type="ECO:0000313" key="4">
    <source>
        <dbReference type="EMBL" id="CAB4927617.1"/>
    </source>
</evidence>
<dbReference type="InterPro" id="IPR039418">
    <property type="entry name" value="LexA-like"/>
</dbReference>
<sequence>MLPPVRLGTVRVDGDSMLPTLRPGDALLVDRAGRVRPGDLVLAHPLARPELLVVKRARLDLGDGDWDVTADNPLVAGRGWTSGPAHVVARVLLRWWPPVRRRDTPL</sequence>
<dbReference type="GO" id="GO:0006508">
    <property type="term" value="P:proteolysis"/>
    <property type="evidence" value="ECO:0007669"/>
    <property type="project" value="UniProtKB-KW"/>
</dbReference>
<proteinExistence type="predicted"/>
<dbReference type="EMBL" id="CAFBMQ010000320">
    <property type="protein sequence ID" value="CAB4927617.1"/>
    <property type="molecule type" value="Genomic_DNA"/>
</dbReference>
<protein>
    <submittedName>
        <fullName evidence="4">Unannotated protein</fullName>
    </submittedName>
</protein>